<dbReference type="AlphaFoldDB" id="A0A9J6P5T4"/>
<dbReference type="NCBIfam" id="NF038196">
    <property type="entry name" value="ferrodoxin_EFR1"/>
    <property type="match status" value="1"/>
</dbReference>
<evidence type="ECO:0000259" key="4">
    <source>
        <dbReference type="PROSITE" id="PS51379"/>
    </source>
</evidence>
<dbReference type="Proteomes" id="UP001056429">
    <property type="component" value="Unassembled WGS sequence"/>
</dbReference>
<comment type="caution">
    <text evidence="5">The sequence shown here is derived from an EMBL/GenBank/DDBJ whole genome shotgun (WGS) entry which is preliminary data.</text>
</comment>
<evidence type="ECO:0000313" key="6">
    <source>
        <dbReference type="Proteomes" id="UP001056429"/>
    </source>
</evidence>
<evidence type="ECO:0000256" key="2">
    <source>
        <dbReference type="ARBA" id="ARBA00023004"/>
    </source>
</evidence>
<dbReference type="RefSeq" id="WP_250860305.1">
    <property type="nucleotide sequence ID" value="NZ_JAGSOJ010000003.1"/>
</dbReference>
<name>A0A9J6P5T4_9CLOT</name>
<reference evidence="5" key="1">
    <citation type="journal article" date="2021" name="mSystems">
        <title>Bacteria and Archaea Synergistically Convert Glycine Betaine to Biogenic Methane in the Formosa Cold Seep of the South China Sea.</title>
        <authorList>
            <person name="Li L."/>
            <person name="Zhang W."/>
            <person name="Zhang S."/>
            <person name="Song L."/>
            <person name="Sun Q."/>
            <person name="Zhang H."/>
            <person name="Xiang H."/>
            <person name="Dong X."/>
        </authorList>
    </citation>
    <scope>NUCLEOTIDE SEQUENCE</scope>
    <source>
        <strain evidence="5">ZWT</strain>
    </source>
</reference>
<dbReference type="PROSITE" id="PS51379">
    <property type="entry name" value="4FE4S_FER_2"/>
    <property type="match status" value="1"/>
</dbReference>
<evidence type="ECO:0000256" key="1">
    <source>
        <dbReference type="ARBA" id="ARBA00022723"/>
    </source>
</evidence>
<accession>A0A9J6P5T4</accession>
<dbReference type="InterPro" id="IPR017896">
    <property type="entry name" value="4Fe4S_Fe-S-bd"/>
</dbReference>
<keyword evidence="1" id="KW-0479">Metal-binding</keyword>
<dbReference type="GO" id="GO:0051536">
    <property type="term" value="F:iron-sulfur cluster binding"/>
    <property type="evidence" value="ECO:0007669"/>
    <property type="project" value="UniProtKB-KW"/>
</dbReference>
<proteinExistence type="predicted"/>
<protein>
    <submittedName>
        <fullName evidence="5">EFR1 family ferrodoxin</fullName>
    </submittedName>
</protein>
<dbReference type="EMBL" id="JAGSOJ010000003">
    <property type="protein sequence ID" value="MCM1991197.1"/>
    <property type="molecule type" value="Genomic_DNA"/>
</dbReference>
<keyword evidence="3" id="KW-0411">Iron-sulfur</keyword>
<dbReference type="InterPro" id="IPR017900">
    <property type="entry name" value="4Fe4S_Fe_S_CS"/>
</dbReference>
<evidence type="ECO:0000313" key="5">
    <source>
        <dbReference type="EMBL" id="MCM1991197.1"/>
    </source>
</evidence>
<gene>
    <name evidence="5" type="ORF">KDK92_15795</name>
</gene>
<dbReference type="Gene3D" id="3.40.50.360">
    <property type="match status" value="1"/>
</dbReference>
<organism evidence="5 6">
    <name type="scientific">Oceanirhabdus seepicola</name>
    <dbReference type="NCBI Taxonomy" id="2828781"/>
    <lineage>
        <taxon>Bacteria</taxon>
        <taxon>Bacillati</taxon>
        <taxon>Bacillota</taxon>
        <taxon>Clostridia</taxon>
        <taxon>Eubacteriales</taxon>
        <taxon>Clostridiaceae</taxon>
        <taxon>Oceanirhabdus</taxon>
    </lineage>
</organism>
<dbReference type="Pfam" id="PF13237">
    <property type="entry name" value="Fer4_10"/>
    <property type="match status" value="1"/>
</dbReference>
<dbReference type="GO" id="GO:0046872">
    <property type="term" value="F:metal ion binding"/>
    <property type="evidence" value="ECO:0007669"/>
    <property type="project" value="UniProtKB-KW"/>
</dbReference>
<evidence type="ECO:0000256" key="3">
    <source>
        <dbReference type="ARBA" id="ARBA00023014"/>
    </source>
</evidence>
<reference evidence="5" key="2">
    <citation type="submission" date="2021-04" db="EMBL/GenBank/DDBJ databases">
        <authorList>
            <person name="Dong X."/>
        </authorList>
    </citation>
    <scope>NUCLEOTIDE SEQUENCE</scope>
    <source>
        <strain evidence="5">ZWT</strain>
    </source>
</reference>
<dbReference type="PROSITE" id="PS00198">
    <property type="entry name" value="4FE4S_FER_1"/>
    <property type="match status" value="1"/>
</dbReference>
<sequence>MKTELYYFTGTGNGLHIAKSVKESLVQRNEAVELIPINTLNLSQSLHSSANRIGIIYPTYAMTAPAIVKRFAEKLRVSSKSYVFTYAHCGGGGAGGATSSIVDILSDNDIIVTNTFQTRFPSNSTLFKYTDEKLESILSKSEVSVKENVRAIVDMVENIRPKSNSLNRASRKMSGIFSSALENHLQFKVIEANDNCNGCSVCSKVCPMENIEMNGKPQFKSNCEMCFACINNCPQKSLGFKKMNRKDFKPYRHPNVNVKELMYR</sequence>
<dbReference type="InterPro" id="IPR029039">
    <property type="entry name" value="Flavoprotein-like_sf"/>
</dbReference>
<keyword evidence="6" id="KW-1185">Reference proteome</keyword>
<feature type="domain" description="4Fe-4S ferredoxin-type" evidence="4">
    <location>
        <begin position="186"/>
        <end position="216"/>
    </location>
</feature>
<dbReference type="SUPFAM" id="SSF52218">
    <property type="entry name" value="Flavoproteins"/>
    <property type="match status" value="1"/>
</dbReference>
<dbReference type="InterPro" id="IPR047964">
    <property type="entry name" value="EFR1-like"/>
</dbReference>
<keyword evidence="2" id="KW-0408">Iron</keyword>
<dbReference type="Gene3D" id="3.30.70.20">
    <property type="match status" value="1"/>
</dbReference>
<dbReference type="SUPFAM" id="SSF54862">
    <property type="entry name" value="4Fe-4S ferredoxins"/>
    <property type="match status" value="1"/>
</dbReference>